<feature type="compositionally biased region" description="Polar residues" evidence="1">
    <location>
        <begin position="1145"/>
        <end position="1161"/>
    </location>
</feature>
<feature type="region of interest" description="Disordered" evidence="1">
    <location>
        <begin position="457"/>
        <end position="629"/>
    </location>
</feature>
<feature type="region of interest" description="Disordered" evidence="1">
    <location>
        <begin position="1069"/>
        <end position="1238"/>
    </location>
</feature>
<dbReference type="OrthoDB" id="751084at2759"/>
<sequence length="1238" mass="138839">LVSNLQEPMPNLFGSDDNDFLVSKPKTIPKTIDDNFKKQLAAKMDKMIERNPFDDEAESDEDSLFRKPSVIKKPISNKPKKQESLFDDDEDDTILQTKERFPNRNPGSGDGNRDGSGLFDADDLSSSELPKKKAPVGGIQVIDNPNIFSEIKKFHQTKHQTSTESPTNQVPTQKFNTVHDNSKESKQLNSETKTTKSKNQNKNKVNRLFDDDNEEDDLFKDDLFSSFSSKKTSGGLFDDVGSEDHLENARTIGASIKITREPLKDVAEDSTNGLVKEIEPSKPNIPKKFEDQLHVAPSKMQEVSSGKTSKNIFSLDEDSDSDDLFASKNSKIISKDKIIENISSVSEPDKTDTSRAAATKEIKERKVPSLFDDDNDNEDDDLFSSNFLQIKKPVSIFKKPESNLDSSKKNKLFDDDEDDLFSTKSSSSDNYANIFANDQLFNVGEPMGNKFRNLTKSSTMTAKTSKQKDIFGSNSSERTSEHMKDASQCDDSKSKSEEIKDSFKFKSNERHSSESKVVLNKSHEANYNNRHLFETNIRKEHEEHSKTNNEVLNDSNVEKPLFEDEDMIQNNDNAKSVPKNDSPSEITLNFREKNSPEEERLSNTLDESRLKQSEIDEKVPIKSGSATPEGVSISEELLPQLHPKNILQELNQENEEYSFLSSTASSKNAHDSPADRVPPVNIFDPNPPPDIEDWDDRPEPNIFYDDIYTFDNTENFSENRSSIFDREPPSVFNETSGIVKDQSARLDTDTSSFYPYATSSRRFSNDLFNEEQSNDSLFSAKNNINSFEPNIPPSITEDTEESLSNVDITPSGKLEDVYSEASLSRNPKSVTFEDNISVKSDLNQRETQKIGTSETVAPSKTENLSNHSTEDVKVGKPRPALLKKPNLGKKVSLPQEKVHEAVAPDNTNKEEDASTSNKEKREENKGQPQKFKHKLDINVFALLPGAGKPPKKENPAKTKVSQPRQRSTSLDSEERENNIVFPVTSPNEITATSPTIENSIGDVEVLESVTKTRARGPVKRRPSTKRGRDAIRNSCIEFSFETNPSTEDYHNKVNKGISNDIHQTFKNDLEPKFDQHPNGVIDSTNSAKLETSKSWENAENTSNDKESAALIENTLTTKLENYGPSKDAKPPRKNLFSDDTDSDDMFSNPNAKKSDSTSSNIFPKKLGPTDVSRHSSFDGDKDQDLSDQKQRAPALEVAQDSLFDKDHSESLLAPKDKLQDSYKKTDGEISTGILTQEE</sequence>
<comment type="caution">
    <text evidence="2">The sequence shown here is derived from an EMBL/GenBank/DDBJ whole genome shotgun (WGS) entry which is preliminary data.</text>
</comment>
<feature type="region of interest" description="Disordered" evidence="1">
    <location>
        <begin position="297"/>
        <end position="316"/>
    </location>
</feature>
<feature type="compositionally biased region" description="Basic and acidic residues" evidence="1">
    <location>
        <begin position="478"/>
        <end position="514"/>
    </location>
</feature>
<feature type="region of interest" description="Disordered" evidence="1">
    <location>
        <begin position="49"/>
        <end position="138"/>
    </location>
</feature>
<feature type="compositionally biased region" description="Basic and acidic residues" evidence="1">
    <location>
        <begin position="531"/>
        <end position="547"/>
    </location>
</feature>
<evidence type="ECO:0008006" key="4">
    <source>
        <dbReference type="Google" id="ProtNLM"/>
    </source>
</evidence>
<gene>
    <name evidence="2" type="ORF">AMK59_1991</name>
</gene>
<proteinExistence type="predicted"/>
<name>A0A0T6BCN1_9SCAR</name>
<feature type="compositionally biased region" description="Basic and acidic residues" evidence="1">
    <location>
        <begin position="590"/>
        <end position="620"/>
    </location>
</feature>
<evidence type="ECO:0000313" key="2">
    <source>
        <dbReference type="EMBL" id="KRT85057.1"/>
    </source>
</evidence>
<feature type="compositionally biased region" description="Basic and acidic residues" evidence="1">
    <location>
        <begin position="1171"/>
        <end position="1190"/>
    </location>
</feature>
<organism evidence="2 3">
    <name type="scientific">Oryctes borbonicus</name>
    <dbReference type="NCBI Taxonomy" id="1629725"/>
    <lineage>
        <taxon>Eukaryota</taxon>
        <taxon>Metazoa</taxon>
        <taxon>Ecdysozoa</taxon>
        <taxon>Arthropoda</taxon>
        <taxon>Hexapoda</taxon>
        <taxon>Insecta</taxon>
        <taxon>Pterygota</taxon>
        <taxon>Neoptera</taxon>
        <taxon>Endopterygota</taxon>
        <taxon>Coleoptera</taxon>
        <taxon>Polyphaga</taxon>
        <taxon>Scarabaeiformia</taxon>
        <taxon>Scarabaeidae</taxon>
        <taxon>Dynastinae</taxon>
        <taxon>Oryctes</taxon>
    </lineage>
</organism>
<dbReference type="AlphaFoldDB" id="A0A0T6BCN1"/>
<feature type="compositionally biased region" description="Basic and acidic residues" evidence="1">
    <location>
        <begin position="896"/>
        <end position="925"/>
    </location>
</feature>
<feature type="compositionally biased region" description="Polar residues" evidence="1">
    <location>
        <begin position="568"/>
        <end position="587"/>
    </location>
</feature>
<feature type="region of interest" description="Disordered" evidence="1">
    <location>
        <begin position="150"/>
        <end position="212"/>
    </location>
</feature>
<keyword evidence="3" id="KW-1185">Reference proteome</keyword>
<feature type="region of interest" description="Disordered" evidence="1">
    <location>
        <begin position="657"/>
        <end position="697"/>
    </location>
</feature>
<dbReference type="EMBL" id="LJIG01001883">
    <property type="protein sequence ID" value="KRT85057.1"/>
    <property type="molecule type" value="Genomic_DNA"/>
</dbReference>
<feature type="compositionally biased region" description="Polar residues" evidence="1">
    <location>
        <begin position="959"/>
        <end position="970"/>
    </location>
</feature>
<feature type="compositionally biased region" description="Polar residues" evidence="1">
    <location>
        <begin position="301"/>
        <end position="312"/>
    </location>
</feature>
<feature type="compositionally biased region" description="Polar residues" evidence="1">
    <location>
        <begin position="849"/>
        <end position="867"/>
    </location>
</feature>
<reference evidence="2 3" key="1">
    <citation type="submission" date="2015-09" db="EMBL/GenBank/DDBJ databases">
        <title>Draft genome of the scarab beetle Oryctes borbonicus.</title>
        <authorList>
            <person name="Meyer J.M."/>
            <person name="Markov G.V."/>
            <person name="Baskaran P."/>
            <person name="Herrmann M."/>
            <person name="Sommer R.J."/>
            <person name="Roedelsperger C."/>
        </authorList>
    </citation>
    <scope>NUCLEOTIDE SEQUENCE [LARGE SCALE GENOMIC DNA]</scope>
    <source>
        <strain evidence="2">OB123</strain>
        <tissue evidence="2">Whole animal</tissue>
    </source>
</reference>
<feature type="compositionally biased region" description="Polar residues" evidence="1">
    <location>
        <begin position="159"/>
        <end position="179"/>
    </location>
</feature>
<dbReference type="Proteomes" id="UP000051574">
    <property type="component" value="Unassembled WGS sequence"/>
</dbReference>
<accession>A0A0T6BCN1</accession>
<feature type="region of interest" description="Disordered" evidence="1">
    <location>
        <begin position="842"/>
        <end position="978"/>
    </location>
</feature>
<evidence type="ECO:0000313" key="3">
    <source>
        <dbReference type="Proteomes" id="UP000051574"/>
    </source>
</evidence>
<feature type="compositionally biased region" description="Basic residues" evidence="1">
    <location>
        <begin position="195"/>
        <end position="205"/>
    </location>
</feature>
<protein>
    <recommendedName>
        <fullName evidence="4">FAM21/CAPZIP domain-containing protein</fullName>
    </recommendedName>
</protein>
<feature type="non-terminal residue" evidence="2">
    <location>
        <position position="1238"/>
    </location>
</feature>
<feature type="compositionally biased region" description="Basic and acidic residues" evidence="1">
    <location>
        <begin position="1202"/>
        <end position="1227"/>
    </location>
</feature>
<evidence type="ECO:0000256" key="1">
    <source>
        <dbReference type="SAM" id="MobiDB-lite"/>
    </source>
</evidence>
<feature type="compositionally biased region" description="Polar residues" evidence="1">
    <location>
        <begin position="1081"/>
        <end position="1101"/>
    </location>
</feature>
<feature type="non-terminal residue" evidence="2">
    <location>
        <position position="1"/>
    </location>
</feature>